<evidence type="ECO:0000313" key="2">
    <source>
        <dbReference type="EMBL" id="CAG9559294.1"/>
    </source>
</evidence>
<evidence type="ECO:0000256" key="1">
    <source>
        <dbReference type="SAM" id="MobiDB-lite"/>
    </source>
</evidence>
<feature type="compositionally biased region" description="Basic and acidic residues" evidence="1">
    <location>
        <begin position="1"/>
        <end position="15"/>
    </location>
</feature>
<name>A0A8J2QBY1_9NEOP</name>
<protein>
    <submittedName>
        <fullName evidence="2">(African queen) hypothetical protein</fullName>
    </submittedName>
</protein>
<keyword evidence="3" id="KW-1185">Reference proteome</keyword>
<reference evidence="2" key="1">
    <citation type="submission" date="2021-09" db="EMBL/GenBank/DDBJ databases">
        <authorList>
            <person name="Martin H S."/>
        </authorList>
    </citation>
    <scope>NUCLEOTIDE SEQUENCE</scope>
</reference>
<gene>
    <name evidence="2" type="ORF">DCHRY22_LOCUS1177</name>
</gene>
<dbReference type="AlphaFoldDB" id="A0A8J2QBY1"/>
<dbReference type="EMBL" id="CAKASE010000043">
    <property type="protein sequence ID" value="CAG9559294.1"/>
    <property type="molecule type" value="Genomic_DNA"/>
</dbReference>
<feature type="region of interest" description="Disordered" evidence="1">
    <location>
        <begin position="1"/>
        <end position="25"/>
    </location>
</feature>
<organism evidence="2 3">
    <name type="scientific">Danaus chrysippus</name>
    <name type="common">African queen</name>
    <dbReference type="NCBI Taxonomy" id="151541"/>
    <lineage>
        <taxon>Eukaryota</taxon>
        <taxon>Metazoa</taxon>
        <taxon>Ecdysozoa</taxon>
        <taxon>Arthropoda</taxon>
        <taxon>Hexapoda</taxon>
        <taxon>Insecta</taxon>
        <taxon>Pterygota</taxon>
        <taxon>Neoptera</taxon>
        <taxon>Endopterygota</taxon>
        <taxon>Lepidoptera</taxon>
        <taxon>Glossata</taxon>
        <taxon>Ditrysia</taxon>
        <taxon>Papilionoidea</taxon>
        <taxon>Nymphalidae</taxon>
        <taxon>Danainae</taxon>
        <taxon>Danaini</taxon>
        <taxon>Danaina</taxon>
        <taxon>Danaus</taxon>
        <taxon>Anosia</taxon>
    </lineage>
</organism>
<dbReference type="OrthoDB" id="6426920at2759"/>
<sequence length="98" mass="10883">MAPPPEYDKEPKAPDKSVTTLSTDDPKILYNHLKDQPANTDSKTSTTTGGAITEVETVCRVNVMEFGSHPLMRESRPEQAYGLVRRQNIMASNQKHAL</sequence>
<comment type="caution">
    <text evidence="2">The sequence shown here is derived from an EMBL/GenBank/DDBJ whole genome shotgun (WGS) entry which is preliminary data.</text>
</comment>
<proteinExistence type="predicted"/>
<evidence type="ECO:0000313" key="3">
    <source>
        <dbReference type="Proteomes" id="UP000789524"/>
    </source>
</evidence>
<dbReference type="Proteomes" id="UP000789524">
    <property type="component" value="Unassembled WGS sequence"/>
</dbReference>
<accession>A0A8J2QBY1</accession>